<protein>
    <recommendedName>
        <fullName evidence="4">Het-s domain containing protein</fullName>
    </recommendedName>
</protein>
<feature type="compositionally biased region" description="Basic and acidic residues" evidence="1">
    <location>
        <begin position="127"/>
        <end position="138"/>
    </location>
</feature>
<dbReference type="InterPro" id="IPR038305">
    <property type="entry name" value="HeLo_sf"/>
</dbReference>
<feature type="region of interest" description="Disordered" evidence="1">
    <location>
        <begin position="1455"/>
        <end position="1478"/>
    </location>
</feature>
<proteinExistence type="predicted"/>
<evidence type="ECO:0000256" key="1">
    <source>
        <dbReference type="SAM" id="MobiDB-lite"/>
    </source>
</evidence>
<feature type="compositionally biased region" description="Low complexity" evidence="1">
    <location>
        <begin position="1047"/>
        <end position="1056"/>
    </location>
</feature>
<feature type="region of interest" description="Disordered" evidence="1">
    <location>
        <begin position="905"/>
        <end position="940"/>
    </location>
</feature>
<keyword evidence="3" id="KW-1185">Reference proteome</keyword>
<feature type="compositionally biased region" description="Basic and acidic residues" evidence="1">
    <location>
        <begin position="1364"/>
        <end position="1373"/>
    </location>
</feature>
<feature type="compositionally biased region" description="Acidic residues" evidence="1">
    <location>
        <begin position="1018"/>
        <end position="1027"/>
    </location>
</feature>
<feature type="region of interest" description="Disordered" evidence="1">
    <location>
        <begin position="674"/>
        <end position="768"/>
    </location>
</feature>
<name>A0ABP0DL17_9PEZI</name>
<feature type="compositionally biased region" description="Polar residues" evidence="1">
    <location>
        <begin position="268"/>
        <end position="277"/>
    </location>
</feature>
<feature type="compositionally biased region" description="Polar residues" evidence="1">
    <location>
        <begin position="923"/>
        <end position="940"/>
    </location>
</feature>
<feature type="region of interest" description="Disordered" evidence="1">
    <location>
        <begin position="1364"/>
        <end position="1435"/>
    </location>
</feature>
<feature type="compositionally biased region" description="Acidic residues" evidence="1">
    <location>
        <begin position="1065"/>
        <end position="1082"/>
    </location>
</feature>
<feature type="region of interest" description="Disordered" evidence="1">
    <location>
        <begin position="984"/>
        <end position="1027"/>
    </location>
</feature>
<feature type="compositionally biased region" description="Polar residues" evidence="1">
    <location>
        <begin position="1457"/>
        <end position="1467"/>
    </location>
</feature>
<feature type="compositionally biased region" description="Polar residues" evidence="1">
    <location>
        <begin position="196"/>
        <end position="209"/>
    </location>
</feature>
<feature type="compositionally biased region" description="Basic and acidic residues" evidence="1">
    <location>
        <begin position="1394"/>
        <end position="1405"/>
    </location>
</feature>
<dbReference type="Proteomes" id="UP001642501">
    <property type="component" value="Unassembled WGS sequence"/>
</dbReference>
<evidence type="ECO:0000313" key="2">
    <source>
        <dbReference type="EMBL" id="CAK7268959.1"/>
    </source>
</evidence>
<feature type="compositionally biased region" description="Low complexity" evidence="1">
    <location>
        <begin position="674"/>
        <end position="688"/>
    </location>
</feature>
<dbReference type="PANTHER" id="PTHR37542">
    <property type="entry name" value="HELO DOMAIN-CONTAINING PROTEIN-RELATED"/>
    <property type="match status" value="1"/>
</dbReference>
<feature type="compositionally biased region" description="Basic and acidic residues" evidence="1">
    <location>
        <begin position="1112"/>
        <end position="1121"/>
    </location>
</feature>
<feature type="compositionally biased region" description="Polar residues" evidence="1">
    <location>
        <begin position="716"/>
        <end position="725"/>
    </location>
</feature>
<feature type="compositionally biased region" description="Low complexity" evidence="1">
    <location>
        <begin position="115"/>
        <end position="126"/>
    </location>
</feature>
<feature type="region of interest" description="Disordered" evidence="1">
    <location>
        <begin position="182"/>
        <end position="216"/>
    </location>
</feature>
<feature type="compositionally biased region" description="Low complexity" evidence="1">
    <location>
        <begin position="1375"/>
        <end position="1385"/>
    </location>
</feature>
<reference evidence="2 3" key="1">
    <citation type="submission" date="2024-01" db="EMBL/GenBank/DDBJ databases">
        <authorList>
            <person name="Allen C."/>
            <person name="Tagirdzhanova G."/>
        </authorList>
    </citation>
    <scope>NUCLEOTIDE SEQUENCE [LARGE SCALE GENOMIC DNA]</scope>
    <source>
        <strain evidence="2 3">CBS 573.63</strain>
    </source>
</reference>
<feature type="region of interest" description="Disordered" evidence="1">
    <location>
        <begin position="115"/>
        <end position="138"/>
    </location>
</feature>
<feature type="compositionally biased region" description="Basic and acidic residues" evidence="1">
    <location>
        <begin position="905"/>
        <end position="915"/>
    </location>
</feature>
<dbReference type="Gene3D" id="1.20.120.1020">
    <property type="entry name" value="Prion-inhibition and propagation, HeLo domain"/>
    <property type="match status" value="1"/>
</dbReference>
<gene>
    <name evidence="2" type="ORF">SEPCBS57363_003358</name>
</gene>
<feature type="compositionally biased region" description="Basic and acidic residues" evidence="1">
    <location>
        <begin position="736"/>
        <end position="749"/>
    </location>
</feature>
<evidence type="ECO:0000313" key="3">
    <source>
        <dbReference type="Proteomes" id="UP001642501"/>
    </source>
</evidence>
<evidence type="ECO:0008006" key="4">
    <source>
        <dbReference type="Google" id="ProtNLM"/>
    </source>
</evidence>
<feature type="compositionally biased region" description="Basic and acidic residues" evidence="1">
    <location>
        <begin position="1424"/>
        <end position="1434"/>
    </location>
</feature>
<dbReference type="PANTHER" id="PTHR37542:SF2">
    <property type="entry name" value="PROTEIN KINASE DOMAIN-CONTAINING PROTEIN"/>
    <property type="match status" value="1"/>
</dbReference>
<sequence>MDSYFLPGIQMSFQRNLSRLYNDTKKSSDFVKETVQNAEDPEIKALHRKLRIQKDRLVSWGLEWSDPGQSSEVLIDSSLSRAGLSEVVSSIMSTIKETLAEVEPLWLSSKRLVSGSTTGATTTSDSKAVDHLHGSASDLDRDRKLPTVTWDKVRFADLVRDLTISIDTLYDLSRTRSSAATAGSTDFKHASMPGSFPSSGHSANNNNDNVPYAPSGKLHLITPSTWSPSSFNQLHMQQSQQRRVQQQQHQQQHEQQQQLEYHQHSPQKHGQLSSSTVQLTKQEAQLFESSRMLVPQQIDSAMLTTIESSTLPPEDPKVREVVFMNKQAYAELVARPLGTIYAPLLLEYAYFDPVYSSTGIMPSMARFEKLSAGLQGEAGYGGGNPRLLGYFEDMDHARLGLVYQFPPGFHAIASTSAATQSPELLRSCLYSLGDLLGSPDVEPKLEAKFRLASNLANAVFELHAKGIVHGNLIDASILFGRLTNLNVSLPASDVSQVDIRRPLIASHDLFPGTPSPASKADIRRRSSRLHQHPLNPISFAPGAPPIVDADPRVFDLYSLAMLLLSIGMWTRLENLVPHQDSAMVSEAVLDQLATQCGTLYMKAVQTCWNAMELVVSAGKAAGESHLARLQVRASSYLEACCVLDDVAKLDERLRDDLGGDDDIVASVRNTVPKASSSASISDITSRSSPAPFTPPSLVHSHSAPPLPPPKTASAALVSSPQPTSMRTRRSLLPMPERGRFPDEALEDSRPPPVPPKTNTNSGGGSNSASSLGFALPLLAGSAAPADSTEVSEVVEAPIKEKEAKPRMRLYPQVALPADVVEKWHTYLMPQINYALRHFYRSHPESVEISLESVGDSPRNTRPTVVVVCTSVSKVRSILKRKMGTVFEGTNGVGLKVCTGRVMRSRKDASAGDGVHRSQGGGNSHPTDVSAANSQFQQKPQNGASIGAWIGDRHLPPVSFGGLVLVDDKPFGMTVHHMLDDPDAAEAAAAREGQKTLRSSGAAAGSTLPTAAPTSSAEVPDDNEDEEIEELGRSVLDWYAELQANSSAAGGASVSRLAGRHSSGSEIDDNDHDEDGDDDDDFACEFSDTSSTVSETDITSEWSDSDDEDHGEEDGSHSMKVDEDFDEPGDVPGVEPGYGEGYIVTQPALDDVDGNFYPDEATQDDDHLDSCSLGDVYASSGVRRRVDEHGLVHEIDWALFEFKAERQPRVNSIPHLPLAGSDVDAGQVEGTLRPTTVAPATALPGLEVQCLARTSGLQTGRILPTITSVKLYGRTSPSHTYQIAAALADATRAGNPIGIPGDSGAWIVEREHGRLCGHVLAWSARKRVAYLCPMDVLLLDIAETLEAGEVRLPGGDAVVKIMDAEKRKSKEPAHIRGGWSQGSGSRRGSRRGSRASHDSYDGHEQEGNGQLPMLSALPSKSPPLHRHEQWTDRDTSSVAMSADIDEGFQDSDAATLAGSATSHNSSRHSGACGRSGPRWQESTKMMEMVGSMSKVRMASSNNAQGSCYGQCAAGL</sequence>
<comment type="caution">
    <text evidence="2">The sequence shown here is derived from an EMBL/GenBank/DDBJ whole genome shotgun (WGS) entry which is preliminary data.</text>
</comment>
<organism evidence="2 3">
    <name type="scientific">Sporothrix epigloea</name>
    <dbReference type="NCBI Taxonomy" id="1892477"/>
    <lineage>
        <taxon>Eukaryota</taxon>
        <taxon>Fungi</taxon>
        <taxon>Dikarya</taxon>
        <taxon>Ascomycota</taxon>
        <taxon>Pezizomycotina</taxon>
        <taxon>Sordariomycetes</taxon>
        <taxon>Sordariomycetidae</taxon>
        <taxon>Ophiostomatales</taxon>
        <taxon>Ophiostomataceae</taxon>
        <taxon>Sporothrix</taxon>
    </lineage>
</organism>
<feature type="region of interest" description="Disordered" evidence="1">
    <location>
        <begin position="229"/>
        <end position="277"/>
    </location>
</feature>
<feature type="region of interest" description="Disordered" evidence="1">
    <location>
        <begin position="1047"/>
        <end position="1128"/>
    </location>
</feature>
<feature type="compositionally biased region" description="Acidic residues" evidence="1">
    <location>
        <begin position="1102"/>
        <end position="1111"/>
    </location>
</feature>
<accession>A0ABP0DL17</accession>
<dbReference type="EMBL" id="CAWUOM010000052">
    <property type="protein sequence ID" value="CAK7268959.1"/>
    <property type="molecule type" value="Genomic_DNA"/>
</dbReference>
<feature type="compositionally biased region" description="Low complexity" evidence="1">
    <location>
        <begin position="233"/>
        <end position="260"/>
    </location>
</feature>
<feature type="compositionally biased region" description="Polar residues" evidence="1">
    <location>
        <begin position="1006"/>
        <end position="1016"/>
    </location>
</feature>